<dbReference type="KEGG" id="sly:101255098"/>
<dbReference type="PANTHER" id="PTHR45687">
    <property type="entry name" value="AQUAPORIN OR AQUAGLYCEROPORIN RELATED"/>
    <property type="match status" value="1"/>
</dbReference>
<evidence type="ECO:0000313" key="9">
    <source>
        <dbReference type="EnsemblPlants" id="Solyc05g055990.3.1"/>
    </source>
</evidence>
<keyword evidence="3 6" id="KW-0812">Transmembrane</keyword>
<organism evidence="9">
    <name type="scientific">Solanum lycopersicum</name>
    <name type="common">Tomato</name>
    <name type="synonym">Lycopersicon esculentum</name>
    <dbReference type="NCBI Taxonomy" id="4081"/>
    <lineage>
        <taxon>Eukaryota</taxon>
        <taxon>Viridiplantae</taxon>
        <taxon>Streptophyta</taxon>
        <taxon>Embryophyta</taxon>
        <taxon>Tracheophyta</taxon>
        <taxon>Spermatophyta</taxon>
        <taxon>Magnoliopsida</taxon>
        <taxon>eudicotyledons</taxon>
        <taxon>Gunneridae</taxon>
        <taxon>Pentapetalae</taxon>
        <taxon>asterids</taxon>
        <taxon>lamiids</taxon>
        <taxon>Solanales</taxon>
        <taxon>Solanaceae</taxon>
        <taxon>Solanoideae</taxon>
        <taxon>Solaneae</taxon>
        <taxon>Solanum</taxon>
        <taxon>Solanum subgen. Lycopersicon</taxon>
    </lineage>
</organism>
<dbReference type="CDD" id="cd00333">
    <property type="entry name" value="MIP"/>
    <property type="match status" value="1"/>
</dbReference>
<dbReference type="PaxDb" id="4081-Solyc05g055990.2.1"/>
<keyword evidence="4 8" id="KW-1133">Transmembrane helix</keyword>
<keyword evidence="2 6" id="KW-0813">Transport</keyword>
<dbReference type="InterPro" id="IPR023271">
    <property type="entry name" value="Aquaporin-like"/>
</dbReference>
<dbReference type="Gramene" id="Solyc05g055990.3.1">
    <property type="protein sequence ID" value="Solyc05g055990.3.1"/>
    <property type="gene ID" value="Solyc05g055990.3"/>
</dbReference>
<feature type="region of interest" description="Disordered" evidence="7">
    <location>
        <begin position="1"/>
        <end position="21"/>
    </location>
</feature>
<dbReference type="InterPro" id="IPR034294">
    <property type="entry name" value="Aquaporin_transptr"/>
</dbReference>
<dbReference type="Proteomes" id="UP000004994">
    <property type="component" value="Chromosome 5"/>
</dbReference>
<feature type="transmembrane region" description="Helical" evidence="8">
    <location>
        <begin position="76"/>
        <end position="102"/>
    </location>
</feature>
<proteinExistence type="inferred from homology"/>
<evidence type="ECO:0000256" key="6">
    <source>
        <dbReference type="RuleBase" id="RU000477"/>
    </source>
</evidence>
<feature type="transmembrane region" description="Helical" evidence="8">
    <location>
        <begin position="167"/>
        <end position="186"/>
    </location>
</feature>
<accession>A0A3Q7GN80</accession>
<dbReference type="InterPro" id="IPR022357">
    <property type="entry name" value="MIP_CS"/>
</dbReference>
<reference evidence="9" key="2">
    <citation type="submission" date="2019-01" db="UniProtKB">
        <authorList>
            <consortium name="EnsemblPlants"/>
        </authorList>
    </citation>
    <scope>IDENTIFICATION</scope>
    <source>
        <strain evidence="9">cv. Heinz 1706</strain>
    </source>
</reference>
<dbReference type="OrthoDB" id="3222at2759"/>
<evidence type="ECO:0000256" key="5">
    <source>
        <dbReference type="ARBA" id="ARBA00023136"/>
    </source>
</evidence>
<evidence type="ECO:0000256" key="7">
    <source>
        <dbReference type="SAM" id="MobiDB-lite"/>
    </source>
</evidence>
<dbReference type="STRING" id="4081.A0A3Q7GN80"/>
<comment type="subcellular location">
    <subcellularLocation>
        <location evidence="1">Membrane</location>
        <topology evidence="1">Multi-pass membrane protein</topology>
    </subcellularLocation>
</comment>
<evidence type="ECO:0000256" key="1">
    <source>
        <dbReference type="ARBA" id="ARBA00004141"/>
    </source>
</evidence>
<name>A0A3Q7GN80_SOLLC</name>
<dbReference type="PRINTS" id="PR00783">
    <property type="entry name" value="MINTRINSICP"/>
</dbReference>
<evidence type="ECO:0000256" key="2">
    <source>
        <dbReference type="ARBA" id="ARBA00022448"/>
    </source>
</evidence>
<keyword evidence="5 8" id="KW-0472">Membrane</keyword>
<reference evidence="9" key="1">
    <citation type="journal article" date="2012" name="Nature">
        <title>The tomato genome sequence provides insights into fleshy fruit evolution.</title>
        <authorList>
            <consortium name="Tomato Genome Consortium"/>
        </authorList>
    </citation>
    <scope>NUCLEOTIDE SEQUENCE [LARGE SCALE GENOMIC DNA]</scope>
    <source>
        <strain evidence="9">cv. Heinz 1706</strain>
    </source>
</reference>
<dbReference type="GO" id="GO:0005886">
    <property type="term" value="C:plasma membrane"/>
    <property type="evidence" value="ECO:0000318"/>
    <property type="project" value="GO_Central"/>
</dbReference>
<sequence length="289" mass="31328">MSNEVSSALPERSSSPAKDYHEPPPAPFIGAAELKKWALYRALIAEFVATLLLLYIGQLTIMGYKSESDHDPCGSVGLLGVAWVFGGMVFILVYCTAGISGGHINPAVTFGLFLSRKISLIRGLLYIVVQYLGAICGTALVKAIYKSKFELYGGGVNSVSPGYTRGVAWSAEMIGTFVLVYTVLSATDSKRNARDSHVPVLAPLPIGFAVFLVHLATIPITGTGINPARSLGAAVIYNQQIAWEDPWDLFWRTFHRSTYCSNLPTNTEGMQMEISDATYICSRICVCDL</sequence>
<feature type="compositionally biased region" description="Polar residues" evidence="7">
    <location>
        <begin position="1"/>
        <end position="16"/>
    </location>
</feature>
<dbReference type="InParanoid" id="A0A3Q7GN80"/>
<dbReference type="PROSITE" id="PS00221">
    <property type="entry name" value="MIP"/>
    <property type="match status" value="1"/>
</dbReference>
<dbReference type="EnsemblPlants" id="Solyc05g055990.3.1">
    <property type="protein sequence ID" value="Solyc05g055990.3.1"/>
    <property type="gene ID" value="Solyc05g055990.3"/>
</dbReference>
<dbReference type="SUPFAM" id="SSF81338">
    <property type="entry name" value="Aquaporin-like"/>
    <property type="match status" value="1"/>
</dbReference>
<dbReference type="Gene3D" id="1.20.1080.10">
    <property type="entry name" value="Glycerol uptake facilitator protein"/>
    <property type="match status" value="1"/>
</dbReference>
<dbReference type="Pfam" id="PF00230">
    <property type="entry name" value="MIP"/>
    <property type="match status" value="1"/>
</dbReference>
<dbReference type="GO" id="GO:0015250">
    <property type="term" value="F:water channel activity"/>
    <property type="evidence" value="ECO:0000318"/>
    <property type="project" value="GO_Central"/>
</dbReference>
<feature type="transmembrane region" description="Helical" evidence="8">
    <location>
        <begin position="38"/>
        <end position="56"/>
    </location>
</feature>
<dbReference type="NCBIfam" id="TIGR00861">
    <property type="entry name" value="MIP"/>
    <property type="match status" value="1"/>
</dbReference>
<dbReference type="OMA" id="QYLGAIC"/>
<protein>
    <submittedName>
        <fullName evidence="9">Uncharacterized protein</fullName>
    </submittedName>
</protein>
<evidence type="ECO:0000313" key="10">
    <source>
        <dbReference type="Proteomes" id="UP000004994"/>
    </source>
</evidence>
<feature type="transmembrane region" description="Helical" evidence="8">
    <location>
        <begin position="198"/>
        <end position="220"/>
    </location>
</feature>
<evidence type="ECO:0000256" key="4">
    <source>
        <dbReference type="ARBA" id="ARBA00022989"/>
    </source>
</evidence>
<dbReference type="GeneID" id="101255098"/>
<dbReference type="InterPro" id="IPR000425">
    <property type="entry name" value="MIP"/>
</dbReference>
<comment type="similarity">
    <text evidence="6">Belongs to the MIP/aquaporin (TC 1.A.8) family.</text>
</comment>
<evidence type="ECO:0000256" key="8">
    <source>
        <dbReference type="SAM" id="Phobius"/>
    </source>
</evidence>
<evidence type="ECO:0000256" key="3">
    <source>
        <dbReference type="ARBA" id="ARBA00022692"/>
    </source>
</evidence>
<keyword evidence="10" id="KW-1185">Reference proteome</keyword>
<dbReference type="AlphaFoldDB" id="A0A3Q7GN80"/>
<feature type="transmembrane region" description="Helical" evidence="8">
    <location>
        <begin position="123"/>
        <end position="145"/>
    </location>
</feature>